<feature type="transmembrane region" description="Helical" evidence="4">
    <location>
        <begin position="88"/>
        <end position="105"/>
    </location>
</feature>
<accession>A0AA45C6G9</accession>
<keyword evidence="4" id="KW-0812">Transmembrane</keyword>
<evidence type="ECO:0000256" key="3">
    <source>
        <dbReference type="SAM" id="Coils"/>
    </source>
</evidence>
<gene>
    <name evidence="6" type="ORF">C7380_11075</name>
</gene>
<dbReference type="AlphaFoldDB" id="A0AA45C6G9"/>
<evidence type="ECO:0000313" key="7">
    <source>
        <dbReference type="Proteomes" id="UP000245921"/>
    </source>
</evidence>
<keyword evidence="7" id="KW-1185">Reference proteome</keyword>
<dbReference type="SMART" id="SM00283">
    <property type="entry name" value="MA"/>
    <property type="match status" value="1"/>
</dbReference>
<keyword evidence="4" id="KW-1133">Transmembrane helix</keyword>
<dbReference type="SUPFAM" id="SSF58104">
    <property type="entry name" value="Methyl-accepting chemotaxis protein (MCP) signaling domain"/>
    <property type="match status" value="1"/>
</dbReference>
<dbReference type="Proteomes" id="UP000245921">
    <property type="component" value="Unassembled WGS sequence"/>
</dbReference>
<keyword evidence="1 2" id="KW-0807">Transducer</keyword>
<evidence type="ECO:0000256" key="2">
    <source>
        <dbReference type="PROSITE-ProRule" id="PRU00284"/>
    </source>
</evidence>
<dbReference type="RefSeq" id="WP_109605002.1">
    <property type="nucleotide sequence ID" value="NZ_QGGI01000010.1"/>
</dbReference>
<name>A0AA45C6G9_9BACT</name>
<evidence type="ECO:0000256" key="1">
    <source>
        <dbReference type="ARBA" id="ARBA00023224"/>
    </source>
</evidence>
<feature type="transmembrane region" description="Helical" evidence="4">
    <location>
        <begin position="140"/>
        <end position="162"/>
    </location>
</feature>
<dbReference type="PANTHER" id="PTHR32089">
    <property type="entry name" value="METHYL-ACCEPTING CHEMOTAXIS PROTEIN MCPB"/>
    <property type="match status" value="1"/>
</dbReference>
<feature type="transmembrane region" description="Helical" evidence="4">
    <location>
        <begin position="12"/>
        <end position="34"/>
    </location>
</feature>
<feature type="coiled-coil region" evidence="3">
    <location>
        <begin position="299"/>
        <end position="326"/>
    </location>
</feature>
<dbReference type="PANTHER" id="PTHR32089:SF112">
    <property type="entry name" value="LYSOZYME-LIKE PROTEIN-RELATED"/>
    <property type="match status" value="1"/>
</dbReference>
<dbReference type="PROSITE" id="PS50111">
    <property type="entry name" value="CHEMOTAXIS_TRANSDUC_2"/>
    <property type="match status" value="1"/>
</dbReference>
<evidence type="ECO:0000259" key="5">
    <source>
        <dbReference type="PROSITE" id="PS50111"/>
    </source>
</evidence>
<feature type="domain" description="Methyl-accepting transducer" evidence="5">
    <location>
        <begin position="211"/>
        <end position="447"/>
    </location>
</feature>
<proteinExistence type="predicted"/>
<comment type="caution">
    <text evidence="6">The sequence shown here is derived from an EMBL/GenBank/DDBJ whole genome shotgun (WGS) entry which is preliminary data.</text>
</comment>
<dbReference type="EMBL" id="QGGI01000010">
    <property type="protein sequence ID" value="PWJ92082.1"/>
    <property type="molecule type" value="Genomic_DNA"/>
</dbReference>
<dbReference type="Gene3D" id="1.10.287.950">
    <property type="entry name" value="Methyl-accepting chemotaxis protein"/>
    <property type="match status" value="1"/>
</dbReference>
<keyword evidence="4" id="KW-0472">Membrane</keyword>
<keyword evidence="3" id="KW-0175">Coiled coil</keyword>
<feature type="transmembrane region" description="Helical" evidence="4">
    <location>
        <begin position="112"/>
        <end position="134"/>
    </location>
</feature>
<reference evidence="6 7" key="1">
    <citation type="submission" date="2018-05" db="EMBL/GenBank/DDBJ databases">
        <title>Genomic Encyclopedia of Type Strains, Phase IV (KMG-IV): sequencing the most valuable type-strain genomes for metagenomic binning, comparative biology and taxonomic classification.</title>
        <authorList>
            <person name="Goeker M."/>
        </authorList>
    </citation>
    <scope>NUCLEOTIDE SEQUENCE [LARGE SCALE GENOMIC DNA]</scope>
    <source>
        <strain evidence="6 7">DSM 24906</strain>
    </source>
</reference>
<feature type="transmembrane region" description="Helical" evidence="4">
    <location>
        <begin position="40"/>
        <end position="58"/>
    </location>
</feature>
<dbReference type="InterPro" id="IPR004089">
    <property type="entry name" value="MCPsignal_dom"/>
</dbReference>
<dbReference type="Pfam" id="PF00015">
    <property type="entry name" value="MCPsignal"/>
    <property type="match status" value="1"/>
</dbReference>
<evidence type="ECO:0000313" key="6">
    <source>
        <dbReference type="EMBL" id="PWJ92082.1"/>
    </source>
</evidence>
<protein>
    <submittedName>
        <fullName evidence="6">Methyl-accepting chemotaxis protein (MCP) signaling protein</fullName>
    </submittedName>
</protein>
<dbReference type="GO" id="GO:0007165">
    <property type="term" value="P:signal transduction"/>
    <property type="evidence" value="ECO:0007669"/>
    <property type="project" value="UniProtKB-KW"/>
</dbReference>
<dbReference type="GO" id="GO:0016020">
    <property type="term" value="C:membrane"/>
    <property type="evidence" value="ECO:0007669"/>
    <property type="project" value="InterPro"/>
</dbReference>
<evidence type="ECO:0000256" key="4">
    <source>
        <dbReference type="SAM" id="Phobius"/>
    </source>
</evidence>
<organism evidence="6 7">
    <name type="scientific">Oceanotoga teriensis</name>
    <dbReference type="NCBI Taxonomy" id="515440"/>
    <lineage>
        <taxon>Bacteria</taxon>
        <taxon>Thermotogati</taxon>
        <taxon>Thermotogota</taxon>
        <taxon>Thermotogae</taxon>
        <taxon>Petrotogales</taxon>
        <taxon>Petrotogaceae</taxon>
        <taxon>Oceanotoga</taxon>
    </lineage>
</organism>
<sequence length="496" mass="55795">MNKDFFKRIHKFVLGFIILFSIAITTFSYISTGVENGSKTLIAIIGVIIVSIIVYFLKFNDNIKGFILTLIPVLGVYLKTFSANYGTLYNPIIILGSLILLAMYFDFKSVLILAIFNDIVLITAYNINPILIFGDINQEKILGSFVMVIITINLNVFTLYMITKWGNQAILNAEKKSEESFNLYENIKNIALKSNEKTIEIDKNTNVLKNISVQNAQNSNDLKESSKSLDESTEYLIASVQEINSKIEEISNNSKEIENFTIEMSNKSNDSIKLSEDGETTLRNVKNIIEKALKNSVETEKLSKEMEESSENIELITQTIQSITEQTNLLALNAAIEAARAGEAGKGFAVVADEIRNLAEESKKATGKIAQILTNIKKQSKDLSSAANETDEVVNQINYESEELRQKFNKITNMLITIDSNLNRLQNNTKDQNDSIYHINEEMKSIESVVSNIKNKTENLENISKVQNKQSLKINDIAEKLFNNTKILIEMIQNNG</sequence>
<dbReference type="CDD" id="cd11386">
    <property type="entry name" value="MCP_signal"/>
    <property type="match status" value="1"/>
</dbReference>